<gene>
    <name evidence="1" type="ORF">PCKR_601</name>
</gene>
<accession>A0A1L5YCG7</accession>
<evidence type="ECO:0008006" key="2">
    <source>
        <dbReference type="Google" id="ProtNLM"/>
    </source>
</evidence>
<dbReference type="GO" id="GO:0000155">
    <property type="term" value="F:phosphorelay sensor kinase activity"/>
    <property type="evidence" value="ECO:0007669"/>
    <property type="project" value="InterPro"/>
</dbReference>
<dbReference type="Gene3D" id="1.10.287.130">
    <property type="match status" value="1"/>
</dbReference>
<protein>
    <recommendedName>
        <fullName evidence="2">Signal transduction histidine kinase</fullName>
    </recommendedName>
</protein>
<geneLocation type="plastid" evidence="1"/>
<evidence type="ECO:0000313" key="1">
    <source>
        <dbReference type="EMBL" id="APP88377.1"/>
    </source>
</evidence>
<sequence length="458" mass="51540">MSPLTFDYIRQQLAQDVPPGNNDEESIWYQWITALDTLEEDFLISPKSTKGIWFAAKLSAFYSATFLEQFYGWAWKSQDESCLHNSQNSVLPDAPNVRFGHSKCSILPLKETDGSDPFLVLITPGLQIALAIYGPPRERQLLIRTDPKTIDSILFQLSERINIDLPNESEHLRLLLQDMAPLQNKQDLALLFWPRLAQRLAKVRSSTLTGSSSIYSQEKQRQLADFEAHQSELVLLEALSHEVRTPLATIRTLIRSLLRRSDLANIVRQRLIQIDGECSEQIDRFGLIFHAAELQRQPESLQQLARTNLSQLLLHLKPIWQQQLERRGLRLVISITPELPEILSDPSRLETMLGGLVARYSRDLDSSHIIQLSLTSAGTRLKLQLGCKSQAGTIEPTCVQSNDKQACLNPVLTWNPTTGSLQLSQEATQRLFHSLGGQVSAGSSNSLIVFFPLAGEIC</sequence>
<dbReference type="InterPro" id="IPR036097">
    <property type="entry name" value="HisK_dim/P_sf"/>
</dbReference>
<dbReference type="CDD" id="cd00082">
    <property type="entry name" value="HisKA"/>
    <property type="match status" value="1"/>
</dbReference>
<proteinExistence type="predicted"/>
<dbReference type="AlphaFoldDB" id="A0A1L5YCG7"/>
<organism evidence="1">
    <name type="scientific">Paulinella micropora</name>
    <dbReference type="NCBI Taxonomy" id="1928728"/>
    <lineage>
        <taxon>Eukaryota</taxon>
        <taxon>Sar</taxon>
        <taxon>Rhizaria</taxon>
        <taxon>Cercozoa</taxon>
        <taxon>Imbricatea</taxon>
        <taxon>Silicofilosea</taxon>
        <taxon>Euglyphida</taxon>
        <taxon>Paulinellidae</taxon>
        <taxon>Paulinella</taxon>
    </lineage>
</organism>
<dbReference type="InterPro" id="IPR003661">
    <property type="entry name" value="HisK_dim/P_dom"/>
</dbReference>
<dbReference type="SUPFAM" id="SSF47384">
    <property type="entry name" value="Homodimeric domain of signal transducing histidine kinase"/>
    <property type="match status" value="1"/>
</dbReference>
<reference evidence="1" key="1">
    <citation type="journal article" date="2017" name="Protist">
        <title>Diversity of the Photosynthetic Paulinella Species, with the Description of Paulinella micropora sp. nov. and the Chromatophore Genome Sequence for strain KR01.</title>
        <authorList>
            <person name="Lhee D."/>
            <person name="Yang E.C."/>
            <person name="Kim J.I."/>
            <person name="Nakayama T."/>
            <person name="Zuccarello G."/>
            <person name="Andersen R.A."/>
            <person name="Yoon H.S."/>
        </authorList>
    </citation>
    <scope>NUCLEOTIDE SEQUENCE</scope>
    <source>
        <strain evidence="1">KR01</strain>
    </source>
</reference>
<dbReference type="EMBL" id="KX897545">
    <property type="protein sequence ID" value="APP88377.1"/>
    <property type="molecule type" value="Genomic_DNA"/>
</dbReference>
<keyword evidence="1" id="KW-0934">Plastid</keyword>
<name>A0A1L5YCG7_9EUKA</name>